<dbReference type="InterPro" id="IPR036890">
    <property type="entry name" value="HATPase_C_sf"/>
</dbReference>
<accession>A0A4Q0PLT7</accession>
<evidence type="ECO:0000313" key="10">
    <source>
        <dbReference type="Proteomes" id="UP000290608"/>
    </source>
</evidence>
<proteinExistence type="predicted"/>
<dbReference type="Proteomes" id="UP000290608">
    <property type="component" value="Unassembled WGS sequence"/>
</dbReference>
<dbReference type="PRINTS" id="PR00344">
    <property type="entry name" value="BCTRLSENSOR"/>
</dbReference>
<dbReference type="GO" id="GO:0016036">
    <property type="term" value="P:cellular response to phosphate starvation"/>
    <property type="evidence" value="ECO:0007669"/>
    <property type="project" value="TreeGrafter"/>
</dbReference>
<dbReference type="PROSITE" id="PS50109">
    <property type="entry name" value="HIS_KIN"/>
    <property type="match status" value="1"/>
</dbReference>
<protein>
    <recommendedName>
        <fullName evidence="2">histidine kinase</fullName>
        <ecNumber evidence="2">2.7.13.3</ecNumber>
    </recommendedName>
</protein>
<keyword evidence="5 9" id="KW-0418">Kinase</keyword>
<dbReference type="SUPFAM" id="SSF47384">
    <property type="entry name" value="Homodimeric domain of signal transducing histidine kinase"/>
    <property type="match status" value="1"/>
</dbReference>
<sequence>MVFIISAIGLLVVQYQYLKVGLVLANSQFSKKIDEVRAVISKDLSEYNALTYSLGRTLREDASQLAIDLDSLQKMNQYYLNDYLAYQLQVSGIDAPFSYTLSSKDSVTYLLSQQTFSNEEELKFYPIPIKGYLSDSLGKDLVLQLGFSDINSYFLNQLNGLTIPGLVFLCAIILVVIWVLRSFYWQSTLITTTNDFINNLTHELKTPVFSIGIATKILEEEIPPEKQNILELIKRETQRLKIHIDKVLELASLESGKRIIHLEAVDLRPIIARIADDFKVLGTYDNIDFSYTLEEGPYCIKGEIFHLENALFNLLDNAKKYSKHPKIHLEVKKEASQLCIVVRDNGKGISKKEIKRIFTKYYRIKNDDLHAVKGYGLGLTYVKKIVKLHGGKLKVSSKPMSGTQFTILLKLLKN</sequence>
<comment type="catalytic activity">
    <reaction evidence="1">
        <text>ATP + protein L-histidine = ADP + protein N-phospho-L-histidine.</text>
        <dbReference type="EC" id="2.7.13.3"/>
    </reaction>
</comment>
<organism evidence="9 10">
    <name type="scientific">Leeuwenhoekiella marinoflava</name>
    <dbReference type="NCBI Taxonomy" id="988"/>
    <lineage>
        <taxon>Bacteria</taxon>
        <taxon>Pseudomonadati</taxon>
        <taxon>Bacteroidota</taxon>
        <taxon>Flavobacteriia</taxon>
        <taxon>Flavobacteriales</taxon>
        <taxon>Flavobacteriaceae</taxon>
        <taxon>Leeuwenhoekiella</taxon>
    </lineage>
</organism>
<keyword evidence="7" id="KW-0812">Transmembrane</keyword>
<evidence type="ECO:0000256" key="3">
    <source>
        <dbReference type="ARBA" id="ARBA00022553"/>
    </source>
</evidence>
<dbReference type="SMART" id="SM00387">
    <property type="entry name" value="HATPase_c"/>
    <property type="match status" value="1"/>
</dbReference>
<dbReference type="InterPro" id="IPR036097">
    <property type="entry name" value="HisK_dim/P_sf"/>
</dbReference>
<evidence type="ECO:0000256" key="1">
    <source>
        <dbReference type="ARBA" id="ARBA00000085"/>
    </source>
</evidence>
<name>A0A4Q0PLT7_9FLAO</name>
<keyword evidence="7" id="KW-0472">Membrane</keyword>
<evidence type="ECO:0000256" key="7">
    <source>
        <dbReference type="SAM" id="Phobius"/>
    </source>
</evidence>
<dbReference type="GO" id="GO:0005886">
    <property type="term" value="C:plasma membrane"/>
    <property type="evidence" value="ECO:0007669"/>
    <property type="project" value="TreeGrafter"/>
</dbReference>
<dbReference type="PANTHER" id="PTHR45453">
    <property type="entry name" value="PHOSPHATE REGULON SENSOR PROTEIN PHOR"/>
    <property type="match status" value="1"/>
</dbReference>
<dbReference type="GO" id="GO:0004721">
    <property type="term" value="F:phosphoprotein phosphatase activity"/>
    <property type="evidence" value="ECO:0007669"/>
    <property type="project" value="TreeGrafter"/>
</dbReference>
<keyword evidence="4" id="KW-0808">Transferase</keyword>
<evidence type="ECO:0000256" key="5">
    <source>
        <dbReference type="ARBA" id="ARBA00022777"/>
    </source>
</evidence>
<gene>
    <name evidence="9" type="ORF">DSL99_2058</name>
</gene>
<dbReference type="InterPro" id="IPR005467">
    <property type="entry name" value="His_kinase_dom"/>
</dbReference>
<dbReference type="CDD" id="cd00082">
    <property type="entry name" value="HisKA"/>
    <property type="match status" value="1"/>
</dbReference>
<dbReference type="STRING" id="1122159.SAMN02745246_01978"/>
<dbReference type="EC" id="2.7.13.3" evidence="2"/>
<keyword evidence="6" id="KW-0902">Two-component regulatory system</keyword>
<comment type="caution">
    <text evidence="9">The sequence shown here is derived from an EMBL/GenBank/DDBJ whole genome shotgun (WGS) entry which is preliminary data.</text>
</comment>
<dbReference type="Gene3D" id="1.10.287.130">
    <property type="match status" value="1"/>
</dbReference>
<dbReference type="GO" id="GO:0000155">
    <property type="term" value="F:phosphorelay sensor kinase activity"/>
    <property type="evidence" value="ECO:0007669"/>
    <property type="project" value="InterPro"/>
</dbReference>
<evidence type="ECO:0000256" key="2">
    <source>
        <dbReference type="ARBA" id="ARBA00012438"/>
    </source>
</evidence>
<dbReference type="InterPro" id="IPR003594">
    <property type="entry name" value="HATPase_dom"/>
</dbReference>
<reference evidence="9 10" key="1">
    <citation type="submission" date="2018-07" db="EMBL/GenBank/DDBJ databases">
        <title>Leeuwenhoekiella genomics.</title>
        <authorList>
            <person name="Tahon G."/>
            <person name="Willems A."/>
        </authorList>
    </citation>
    <scope>NUCLEOTIDE SEQUENCE [LARGE SCALE GENOMIC DNA]</scope>
    <source>
        <strain evidence="9 10">LMG 1345</strain>
    </source>
</reference>
<dbReference type="AlphaFoldDB" id="A0A4Q0PLT7"/>
<keyword evidence="7" id="KW-1133">Transmembrane helix</keyword>
<dbReference type="SUPFAM" id="SSF55874">
    <property type="entry name" value="ATPase domain of HSP90 chaperone/DNA topoisomerase II/histidine kinase"/>
    <property type="match status" value="1"/>
</dbReference>
<evidence type="ECO:0000256" key="4">
    <source>
        <dbReference type="ARBA" id="ARBA00022679"/>
    </source>
</evidence>
<dbReference type="InterPro" id="IPR003661">
    <property type="entry name" value="HisK_dim/P_dom"/>
</dbReference>
<dbReference type="Gene3D" id="3.30.565.10">
    <property type="entry name" value="Histidine kinase-like ATPase, C-terminal domain"/>
    <property type="match status" value="1"/>
</dbReference>
<dbReference type="EMBL" id="QOVL01000008">
    <property type="protein sequence ID" value="RXG29999.1"/>
    <property type="molecule type" value="Genomic_DNA"/>
</dbReference>
<dbReference type="InterPro" id="IPR004358">
    <property type="entry name" value="Sig_transdc_His_kin-like_C"/>
</dbReference>
<dbReference type="CDD" id="cd00075">
    <property type="entry name" value="HATPase"/>
    <property type="match status" value="1"/>
</dbReference>
<dbReference type="SMART" id="SM00388">
    <property type="entry name" value="HisKA"/>
    <property type="match status" value="1"/>
</dbReference>
<feature type="domain" description="Histidine kinase" evidence="8">
    <location>
        <begin position="199"/>
        <end position="413"/>
    </location>
</feature>
<dbReference type="Pfam" id="PF00512">
    <property type="entry name" value="HisKA"/>
    <property type="match status" value="1"/>
</dbReference>
<keyword evidence="3" id="KW-0597">Phosphoprotein</keyword>
<feature type="transmembrane region" description="Helical" evidence="7">
    <location>
        <begin position="161"/>
        <end position="180"/>
    </location>
</feature>
<evidence type="ECO:0000259" key="8">
    <source>
        <dbReference type="PROSITE" id="PS50109"/>
    </source>
</evidence>
<evidence type="ECO:0000256" key="6">
    <source>
        <dbReference type="ARBA" id="ARBA00023012"/>
    </source>
</evidence>
<dbReference type="InterPro" id="IPR050351">
    <property type="entry name" value="BphY/WalK/GraS-like"/>
</dbReference>
<evidence type="ECO:0000313" key="9">
    <source>
        <dbReference type="EMBL" id="RXG29999.1"/>
    </source>
</evidence>
<dbReference type="Pfam" id="PF02518">
    <property type="entry name" value="HATPase_c"/>
    <property type="match status" value="1"/>
</dbReference>
<dbReference type="PANTHER" id="PTHR45453:SF1">
    <property type="entry name" value="PHOSPHATE REGULON SENSOR PROTEIN PHOR"/>
    <property type="match status" value="1"/>
</dbReference>